<dbReference type="AlphaFoldDB" id="A0A0S3F1B7"/>
<gene>
    <name evidence="2" type="ORF">ATN00_15465</name>
</gene>
<feature type="transmembrane region" description="Helical" evidence="1">
    <location>
        <begin position="101"/>
        <end position="118"/>
    </location>
</feature>
<protein>
    <submittedName>
        <fullName evidence="2">Uncharacterized protein</fullName>
    </submittedName>
</protein>
<feature type="transmembrane region" description="Helical" evidence="1">
    <location>
        <begin position="29"/>
        <end position="49"/>
    </location>
</feature>
<feature type="transmembrane region" description="Helical" evidence="1">
    <location>
        <begin position="169"/>
        <end position="191"/>
    </location>
</feature>
<dbReference type="EMBL" id="CP013264">
    <property type="protein sequence ID" value="ALR21481.1"/>
    <property type="molecule type" value="Genomic_DNA"/>
</dbReference>
<proteinExistence type="predicted"/>
<keyword evidence="1" id="KW-0472">Membrane</keyword>
<accession>A0A0S3F1B7</accession>
<reference evidence="2 3" key="1">
    <citation type="submission" date="2015-11" db="EMBL/GenBank/DDBJ databases">
        <title>A Two-component Flavoprotein Monooxygenase System MeaXY Responsible for para-Hydroxylation of 2-Methyl-6-ethylaniline and 2,6-Diethylaniline in Sphingobium baderi DE-13.</title>
        <authorList>
            <person name="Cheng M."/>
            <person name="Meng Q."/>
            <person name="Yang Y."/>
            <person name="Chu C."/>
            <person name="Yan X."/>
            <person name="He J."/>
            <person name="Li S."/>
        </authorList>
    </citation>
    <scope>NUCLEOTIDE SEQUENCE [LARGE SCALE GENOMIC DNA]</scope>
    <source>
        <strain evidence="2 3">DE-13</strain>
    </source>
</reference>
<evidence type="ECO:0000313" key="2">
    <source>
        <dbReference type="EMBL" id="ALR21481.1"/>
    </source>
</evidence>
<feature type="transmembrane region" description="Helical" evidence="1">
    <location>
        <begin position="235"/>
        <end position="256"/>
    </location>
</feature>
<dbReference type="Proteomes" id="UP000056968">
    <property type="component" value="Chromosome"/>
</dbReference>
<sequence>MAAAGRIEHEEKDMTPPIDHPLNLTTQAILTWGSWGLTAVALLIAARLGVRERTPFYVLLILAAMFGAFAEPLYDEGLMLWFYEPGIWSHFTAFGVAQPNWTHSGYAILYGSAAMIITKSIHDGAISKNSVYIFFALEVVMSCVFEMFGINGINGGAYEYWGPHVFRLFNYPIIIGILEATQVICFSLAAIELRQRATHPAHLLGLFAIFPMTFYAANFGIGGPVIIALHLDAPATSTAFVTFGTLLSIGLVFIVLRMAGAVMIEQAQASRNAARSLGQG</sequence>
<dbReference type="STRING" id="1332080.ATN00_15465"/>
<dbReference type="KEGG" id="sbd:ATN00_15465"/>
<feature type="transmembrane region" description="Helical" evidence="1">
    <location>
        <begin position="56"/>
        <end position="74"/>
    </location>
</feature>
<keyword evidence="1" id="KW-0812">Transmembrane</keyword>
<feature type="transmembrane region" description="Helical" evidence="1">
    <location>
        <begin position="203"/>
        <end position="229"/>
    </location>
</feature>
<keyword evidence="3" id="KW-1185">Reference proteome</keyword>
<organism evidence="2 3">
    <name type="scientific">Sphingobium baderi</name>
    <dbReference type="NCBI Taxonomy" id="1332080"/>
    <lineage>
        <taxon>Bacteria</taxon>
        <taxon>Pseudomonadati</taxon>
        <taxon>Pseudomonadota</taxon>
        <taxon>Alphaproteobacteria</taxon>
        <taxon>Sphingomonadales</taxon>
        <taxon>Sphingomonadaceae</taxon>
        <taxon>Sphingobium</taxon>
    </lineage>
</organism>
<feature type="transmembrane region" description="Helical" evidence="1">
    <location>
        <begin position="130"/>
        <end position="149"/>
    </location>
</feature>
<keyword evidence="1" id="KW-1133">Transmembrane helix</keyword>
<name>A0A0S3F1B7_9SPHN</name>
<evidence type="ECO:0000256" key="1">
    <source>
        <dbReference type="SAM" id="Phobius"/>
    </source>
</evidence>
<evidence type="ECO:0000313" key="3">
    <source>
        <dbReference type="Proteomes" id="UP000056968"/>
    </source>
</evidence>